<dbReference type="SUPFAM" id="SSF52518">
    <property type="entry name" value="Thiamin diphosphate-binding fold (THDP-binding)"/>
    <property type="match status" value="1"/>
</dbReference>
<evidence type="ECO:0000259" key="2">
    <source>
        <dbReference type="Pfam" id="PF02775"/>
    </source>
</evidence>
<dbReference type="GO" id="GO:0030976">
    <property type="term" value="F:thiamine pyrophosphate binding"/>
    <property type="evidence" value="ECO:0007669"/>
    <property type="project" value="InterPro"/>
</dbReference>
<dbReference type="EC" id="1.2.7.3" evidence="3"/>
<dbReference type="Pfam" id="PF02775">
    <property type="entry name" value="TPP_enzyme_C"/>
    <property type="match status" value="1"/>
</dbReference>
<keyword evidence="1 3" id="KW-0560">Oxidoreductase</keyword>
<accession>A0A075FK30</accession>
<name>A0A075FK30_9EURY</name>
<dbReference type="GO" id="GO:0047553">
    <property type="term" value="F:2-oxoglutarate synthase activity"/>
    <property type="evidence" value="ECO:0007669"/>
    <property type="project" value="UniProtKB-EC"/>
</dbReference>
<dbReference type="GO" id="GO:0044272">
    <property type="term" value="P:sulfur compound biosynthetic process"/>
    <property type="evidence" value="ECO:0007669"/>
    <property type="project" value="UniProtKB-ARBA"/>
</dbReference>
<evidence type="ECO:0000313" key="3">
    <source>
        <dbReference type="EMBL" id="AIE91578.1"/>
    </source>
</evidence>
<dbReference type="EMBL" id="KF900343">
    <property type="protein sequence ID" value="AIE91578.1"/>
    <property type="molecule type" value="Genomic_DNA"/>
</dbReference>
<dbReference type="InterPro" id="IPR011766">
    <property type="entry name" value="TPP_enzyme_TPP-bd"/>
</dbReference>
<dbReference type="InterPro" id="IPR051457">
    <property type="entry name" value="2-oxoacid:Fd_oxidoreductase"/>
</dbReference>
<dbReference type="GO" id="GO:0045333">
    <property type="term" value="P:cellular respiration"/>
    <property type="evidence" value="ECO:0007669"/>
    <property type="project" value="UniProtKB-ARBA"/>
</dbReference>
<sequence>MTVMKLNVIDLEKSEYTGGKSSLCPGCGHDQISNVIIQAAWENGIPPEGIAKMSGIGCSSKTPAYFLGKSHGFNTVHGRMPSVTTGASMVNRSLSFLAVSGDGDTASIGIGQFIHAIRRNLDMVYIIENNGVYGLTKGQYSATVERGSKKKKGAMNEQPPIDLCAMAINLGCSFVARSFSGSKKQLTSIIRAAMGHRGMAVIDVISPCVTFSNNDESYKSYNYVKENDEVLHLLDYIPHFTPIEEVDIPEGEFDDIQMFDGSTLRLETVGDEHDPSDPMSALSAIHRAEMDNKHVTGLLYYDNSMQTAEEALGLTETPLSALSEHELRPSADALDDINSRFRGN</sequence>
<dbReference type="Gene3D" id="3.40.50.970">
    <property type="match status" value="1"/>
</dbReference>
<gene>
    <name evidence="3" type="primary">korB</name>
</gene>
<evidence type="ECO:0000256" key="1">
    <source>
        <dbReference type="ARBA" id="ARBA00023002"/>
    </source>
</evidence>
<dbReference type="PANTHER" id="PTHR48084">
    <property type="entry name" value="2-OXOGLUTARATE OXIDOREDUCTASE SUBUNIT KORB-RELATED"/>
    <property type="match status" value="1"/>
</dbReference>
<proteinExistence type="predicted"/>
<dbReference type="GO" id="GO:0006082">
    <property type="term" value="P:organic acid metabolic process"/>
    <property type="evidence" value="ECO:0007669"/>
    <property type="project" value="UniProtKB-ARBA"/>
</dbReference>
<dbReference type="PANTHER" id="PTHR48084:SF5">
    <property type="entry name" value="BLR6744 PROTEIN"/>
    <property type="match status" value="1"/>
</dbReference>
<dbReference type="InterPro" id="IPR029061">
    <property type="entry name" value="THDP-binding"/>
</dbReference>
<protein>
    <submittedName>
        <fullName evidence="3">2-oxoglutarate ferredoxin oxidoreductase subunit beta (KorB)</fullName>
        <ecNumber evidence="3">1.2.7.3</ecNumber>
    </submittedName>
</protein>
<feature type="domain" description="Thiamine pyrophosphate enzyme TPP-binding" evidence="2">
    <location>
        <begin position="56"/>
        <end position="204"/>
    </location>
</feature>
<organism evidence="3">
    <name type="scientific">uncultured marine group II/III euryarchaeote AD1000_12_F09</name>
    <dbReference type="NCBI Taxonomy" id="1457727"/>
    <lineage>
        <taxon>Archaea</taxon>
        <taxon>Methanobacteriati</taxon>
        <taxon>Methanobacteriota</taxon>
        <taxon>environmental samples</taxon>
    </lineage>
</organism>
<dbReference type="CDD" id="cd03375">
    <property type="entry name" value="TPP_OGFOR"/>
    <property type="match status" value="1"/>
</dbReference>
<reference evidence="3" key="1">
    <citation type="journal article" date="2014" name="Genome Biol. Evol.">
        <title>Pangenome evidence for extensive interdomain horizontal transfer affecting lineage core and shell genes in uncultured planktonic thaumarchaeota and euryarchaeota.</title>
        <authorList>
            <person name="Deschamps P."/>
            <person name="Zivanovic Y."/>
            <person name="Moreira D."/>
            <person name="Rodriguez-Valera F."/>
            <person name="Lopez-Garcia P."/>
        </authorList>
    </citation>
    <scope>NUCLEOTIDE SEQUENCE</scope>
</reference>
<dbReference type="AlphaFoldDB" id="A0A075FK30"/>